<dbReference type="OrthoDB" id="8092972at2"/>
<gene>
    <name evidence="1" type="ORF">DFR50_10898</name>
</gene>
<dbReference type="Proteomes" id="UP000253529">
    <property type="component" value="Unassembled WGS sequence"/>
</dbReference>
<sequence length="179" mass="19195">MTNKARTSARRKATRPSGEILEGVGAGLRNLPEFEAPAIHQAAYALDARGLAILKGALVARRDLEDAGGAYDLGQVRMLLHGVSRQAIDKRVREGSVLAVPGPSHHRSYPALQFNRDGSIVAGLKEVRKALPVESPWAVLNFLANPDDRLDGRKPIDVLRAGHVAEVVEAARLYGEPGG</sequence>
<dbReference type="RefSeq" id="WP_113888841.1">
    <property type="nucleotide sequence ID" value="NZ_QNRK01000008.1"/>
</dbReference>
<proteinExistence type="predicted"/>
<dbReference type="EMBL" id="QNRK01000008">
    <property type="protein sequence ID" value="RBP15541.1"/>
    <property type="molecule type" value="Genomic_DNA"/>
</dbReference>
<accession>A0A366FLU1</accession>
<evidence type="ECO:0000313" key="2">
    <source>
        <dbReference type="Proteomes" id="UP000253529"/>
    </source>
</evidence>
<evidence type="ECO:0008006" key="3">
    <source>
        <dbReference type="Google" id="ProtNLM"/>
    </source>
</evidence>
<name>A0A366FLU1_9HYPH</name>
<comment type="caution">
    <text evidence="1">The sequence shown here is derived from an EMBL/GenBank/DDBJ whole genome shotgun (WGS) entry which is preliminary data.</text>
</comment>
<evidence type="ECO:0000313" key="1">
    <source>
        <dbReference type="EMBL" id="RBP15541.1"/>
    </source>
</evidence>
<reference evidence="1 2" key="1">
    <citation type="submission" date="2018-06" db="EMBL/GenBank/DDBJ databases">
        <title>Genomic Encyclopedia of Type Strains, Phase IV (KMG-IV): sequencing the most valuable type-strain genomes for metagenomic binning, comparative biology and taxonomic classification.</title>
        <authorList>
            <person name="Goeker M."/>
        </authorList>
    </citation>
    <scope>NUCLEOTIDE SEQUENCE [LARGE SCALE GENOMIC DNA]</scope>
    <source>
        <strain evidence="1 2">DSM 24875</strain>
    </source>
</reference>
<keyword evidence="2" id="KW-1185">Reference proteome</keyword>
<protein>
    <recommendedName>
        <fullName evidence="3">Antitoxin Xre/MbcA/ParS-like toxin-binding domain-containing protein</fullName>
    </recommendedName>
</protein>
<organism evidence="1 2">
    <name type="scientific">Roseiarcus fermentans</name>
    <dbReference type="NCBI Taxonomy" id="1473586"/>
    <lineage>
        <taxon>Bacteria</taxon>
        <taxon>Pseudomonadati</taxon>
        <taxon>Pseudomonadota</taxon>
        <taxon>Alphaproteobacteria</taxon>
        <taxon>Hyphomicrobiales</taxon>
        <taxon>Roseiarcaceae</taxon>
        <taxon>Roseiarcus</taxon>
    </lineage>
</organism>
<dbReference type="AlphaFoldDB" id="A0A366FLU1"/>